<evidence type="ECO:0000313" key="2">
    <source>
        <dbReference type="Proteomes" id="UP000275408"/>
    </source>
</evidence>
<organism evidence="1 2">
    <name type="scientific">Pocillopora damicornis</name>
    <name type="common">Cauliflower coral</name>
    <name type="synonym">Millepora damicornis</name>
    <dbReference type="NCBI Taxonomy" id="46731"/>
    <lineage>
        <taxon>Eukaryota</taxon>
        <taxon>Metazoa</taxon>
        <taxon>Cnidaria</taxon>
        <taxon>Anthozoa</taxon>
        <taxon>Hexacorallia</taxon>
        <taxon>Scleractinia</taxon>
        <taxon>Astrocoeniina</taxon>
        <taxon>Pocilloporidae</taxon>
        <taxon>Pocillopora</taxon>
    </lineage>
</organism>
<evidence type="ECO:0000313" key="1">
    <source>
        <dbReference type="EMBL" id="RMX40807.1"/>
    </source>
</evidence>
<sequence>MKSFACQTRVTPHYQHNWIKGAQVYGNITAPGPVFNFTLISYNIEYELTGYQSNRPTVQINVEKPKILLSGIRPKEFIRIKASLLGTITSRYKLDQLRKGKIMSTLINKSTPKRSFKDTSTMDTLCIKYIKFSTSRVIKRDFGALK</sequence>
<keyword evidence="2" id="KW-1185">Reference proteome</keyword>
<name>A0A3M6THD3_POCDA</name>
<protein>
    <submittedName>
        <fullName evidence="1">Uncharacterized protein</fullName>
    </submittedName>
</protein>
<proteinExistence type="predicted"/>
<accession>A0A3M6THD3</accession>
<dbReference type="OrthoDB" id="5984176at2759"/>
<gene>
    <name evidence="1" type="ORF">pdam_00006542</name>
</gene>
<dbReference type="STRING" id="46731.A0A3M6THD3"/>
<dbReference type="Proteomes" id="UP000275408">
    <property type="component" value="Unassembled WGS sequence"/>
</dbReference>
<reference evidence="1 2" key="1">
    <citation type="journal article" date="2018" name="Sci. Rep.">
        <title>Comparative analysis of the Pocillopora damicornis genome highlights role of immune system in coral evolution.</title>
        <authorList>
            <person name="Cunning R."/>
            <person name="Bay R.A."/>
            <person name="Gillette P."/>
            <person name="Baker A.C."/>
            <person name="Traylor-Knowles N."/>
        </authorList>
    </citation>
    <scope>NUCLEOTIDE SEQUENCE [LARGE SCALE GENOMIC DNA]</scope>
    <source>
        <strain evidence="1">RSMAS</strain>
        <tissue evidence="1">Whole animal</tissue>
    </source>
</reference>
<dbReference type="EMBL" id="RCHS01003571">
    <property type="protein sequence ID" value="RMX40807.1"/>
    <property type="molecule type" value="Genomic_DNA"/>
</dbReference>
<dbReference type="AlphaFoldDB" id="A0A3M6THD3"/>
<comment type="caution">
    <text evidence="1">The sequence shown here is derived from an EMBL/GenBank/DDBJ whole genome shotgun (WGS) entry which is preliminary data.</text>
</comment>